<dbReference type="AlphaFoldDB" id="A0A317E280"/>
<comment type="caution">
    <text evidence="3">The sequence shown here is derived from an EMBL/GenBank/DDBJ whole genome shotgun (WGS) entry which is preliminary data.</text>
</comment>
<name>A0A317E280_9PROT</name>
<keyword evidence="1" id="KW-0732">Signal</keyword>
<feature type="chain" id="PRO_5016301547" description="VWFA domain-containing protein" evidence="1">
    <location>
        <begin position="31"/>
        <end position="650"/>
    </location>
</feature>
<reference evidence="4" key="1">
    <citation type="submission" date="2018-05" db="EMBL/GenBank/DDBJ databases">
        <title>Zavarzinia sp. HR-AS.</title>
        <authorList>
            <person name="Lee Y."/>
            <person name="Jeon C.O."/>
        </authorList>
    </citation>
    <scope>NUCLEOTIDE SEQUENCE [LARGE SCALE GENOMIC DNA]</scope>
    <source>
        <strain evidence="4">DSM 1231</strain>
    </source>
</reference>
<dbReference type="Gene3D" id="3.40.50.410">
    <property type="entry name" value="von Willebrand factor, type A domain"/>
    <property type="match status" value="1"/>
</dbReference>
<dbReference type="Proteomes" id="UP000246077">
    <property type="component" value="Unassembled WGS sequence"/>
</dbReference>
<dbReference type="SMART" id="SM00327">
    <property type="entry name" value="VWA"/>
    <property type="match status" value="1"/>
</dbReference>
<dbReference type="Pfam" id="PF00092">
    <property type="entry name" value="VWA"/>
    <property type="match status" value="1"/>
</dbReference>
<dbReference type="SUPFAM" id="SSF53300">
    <property type="entry name" value="vWA-like"/>
    <property type="match status" value="1"/>
</dbReference>
<proteinExistence type="predicted"/>
<sequence>MRGNMNRSTSSWRLALIGLGLVAGAVPAPAAEARDKAILVLDASGSMWGQIEGKAKWEIAKEAVAQLVTGWDPKIDLGLTVYGHRTKGDCNDIEDVFAPAPADAGKIKAITGGLSPKGKTPLSAAVRHAAEKLRYTEDKATVILVSDGEETCNLDPCAVAAELEAAGVGFTAHVIGFDIRNDAARQQLQCIAANTGGTYVQANDAASLNAALAEVAAATAAPAPAPAAEPRPAAQPRAAATFKPFLAEGVPLTGTPVYWSLHPDAAGSEDLADAIASDYRNAWTPDAPVAPGTYAVQVQVDGLKVQQTVTITGQKQEVPVVIGAGILTATAVEQAGGAALTGDLTWRLFDTEGNIIGYNYEPEAVFTLKPGDYRVEVARGEAKAGAAVTVKAGERPAVEIVLSAGSLELEVKPSEAEPPASQGVTWKIFREGTEDQVAYSYDGKAVFTLPPGRYTVQVWIGEATASAVVEVKPKETTRTTLVLGAGDVKPRAIFAPGAPKPTRDLSWKVFLIDPKADDRKGAQVTYSFDLEPVFHLNAGRYLLEVTSGVAVVAAEIEVKAGEQARPELNLNAGAVLGKTNAADVSWRLYKVVTAMTGMEKEQVAYAFDPAPVWIVPAGDYILEATAGDKVAEVPVTVIAGKPTQAQVTLP</sequence>
<accession>A0A317E280</accession>
<evidence type="ECO:0000256" key="1">
    <source>
        <dbReference type="SAM" id="SignalP"/>
    </source>
</evidence>
<feature type="domain" description="VWFA" evidence="2">
    <location>
        <begin position="36"/>
        <end position="215"/>
    </location>
</feature>
<protein>
    <recommendedName>
        <fullName evidence="2">VWFA domain-containing protein</fullName>
    </recommendedName>
</protein>
<feature type="signal peptide" evidence="1">
    <location>
        <begin position="1"/>
        <end position="30"/>
    </location>
</feature>
<gene>
    <name evidence="3" type="ORF">DKG75_11880</name>
</gene>
<keyword evidence="4" id="KW-1185">Reference proteome</keyword>
<dbReference type="InterPro" id="IPR002035">
    <property type="entry name" value="VWF_A"/>
</dbReference>
<dbReference type="OrthoDB" id="9783818at2"/>
<dbReference type="InterPro" id="IPR036465">
    <property type="entry name" value="vWFA_dom_sf"/>
</dbReference>
<dbReference type="PROSITE" id="PS50234">
    <property type="entry name" value="VWFA"/>
    <property type="match status" value="1"/>
</dbReference>
<evidence type="ECO:0000313" key="3">
    <source>
        <dbReference type="EMBL" id="PWR20691.1"/>
    </source>
</evidence>
<evidence type="ECO:0000259" key="2">
    <source>
        <dbReference type="PROSITE" id="PS50234"/>
    </source>
</evidence>
<dbReference type="EMBL" id="QGLF01000003">
    <property type="protein sequence ID" value="PWR20691.1"/>
    <property type="molecule type" value="Genomic_DNA"/>
</dbReference>
<evidence type="ECO:0000313" key="4">
    <source>
        <dbReference type="Proteomes" id="UP000246077"/>
    </source>
</evidence>
<organism evidence="3 4">
    <name type="scientific">Zavarzinia compransoris</name>
    <dbReference type="NCBI Taxonomy" id="1264899"/>
    <lineage>
        <taxon>Bacteria</taxon>
        <taxon>Pseudomonadati</taxon>
        <taxon>Pseudomonadota</taxon>
        <taxon>Alphaproteobacteria</taxon>
        <taxon>Rhodospirillales</taxon>
        <taxon>Zavarziniaceae</taxon>
        <taxon>Zavarzinia</taxon>
    </lineage>
</organism>